<dbReference type="EMBL" id="CM015713">
    <property type="protein sequence ID" value="KAF3686990.1"/>
    <property type="molecule type" value="Genomic_DNA"/>
</dbReference>
<protein>
    <submittedName>
        <fullName evidence="1">Uncharacterized protein</fullName>
    </submittedName>
</protein>
<organism evidence="1 2">
    <name type="scientific">Channa argus</name>
    <name type="common">Northern snakehead</name>
    <name type="synonym">Ophicephalus argus</name>
    <dbReference type="NCBI Taxonomy" id="215402"/>
    <lineage>
        <taxon>Eukaryota</taxon>
        <taxon>Metazoa</taxon>
        <taxon>Chordata</taxon>
        <taxon>Craniata</taxon>
        <taxon>Vertebrata</taxon>
        <taxon>Euteleostomi</taxon>
        <taxon>Actinopterygii</taxon>
        <taxon>Neopterygii</taxon>
        <taxon>Teleostei</taxon>
        <taxon>Neoteleostei</taxon>
        <taxon>Acanthomorphata</taxon>
        <taxon>Anabantaria</taxon>
        <taxon>Anabantiformes</taxon>
        <taxon>Channoidei</taxon>
        <taxon>Channidae</taxon>
        <taxon>Channa</taxon>
    </lineage>
</organism>
<evidence type="ECO:0000313" key="1">
    <source>
        <dbReference type="EMBL" id="KAF3686990.1"/>
    </source>
</evidence>
<keyword evidence="2" id="KW-1185">Reference proteome</keyword>
<reference evidence="2" key="2">
    <citation type="submission" date="2019-02" db="EMBL/GenBank/DDBJ databases">
        <title>Opniocepnalus argus Var Kimnra genome.</title>
        <authorList>
            <person name="Zhou C."/>
            <person name="Xiao S."/>
        </authorList>
    </citation>
    <scope>NUCLEOTIDE SEQUENCE [LARGE SCALE GENOMIC DNA]</scope>
</reference>
<dbReference type="AlphaFoldDB" id="A0A6G1P9K8"/>
<evidence type="ECO:0000313" key="2">
    <source>
        <dbReference type="Proteomes" id="UP000503349"/>
    </source>
</evidence>
<sequence>MIPLPSDPNSMLYPSSHQPIEQKTLQSDRSLYAKVNVWEASTCHPSVPLPVLEFF</sequence>
<gene>
    <name evidence="1" type="ORF">EXN66_Car002662</name>
</gene>
<reference evidence="1 2" key="1">
    <citation type="submission" date="2019-02" db="EMBL/GenBank/DDBJ databases">
        <title>Opniocepnalus argus genome.</title>
        <authorList>
            <person name="Zhou C."/>
            <person name="Xiao S."/>
        </authorList>
    </citation>
    <scope>NUCLEOTIDE SEQUENCE [LARGE SCALE GENOMIC DNA]</scope>
    <source>
        <strain evidence="1">OARG1902GOOAL</strain>
        <tissue evidence="1">Muscle</tissue>
    </source>
</reference>
<name>A0A6G1P9K8_CHAAH</name>
<accession>A0A6G1P9K8</accession>
<dbReference type="Proteomes" id="UP000503349">
    <property type="component" value="Chromosome 2"/>
</dbReference>
<proteinExistence type="predicted"/>